<feature type="compositionally biased region" description="Basic and acidic residues" evidence="1">
    <location>
        <begin position="355"/>
        <end position="368"/>
    </location>
</feature>
<comment type="caution">
    <text evidence="2">The sequence shown here is derived from an EMBL/GenBank/DDBJ whole genome shotgun (WGS) entry which is preliminary data.</text>
</comment>
<feature type="compositionally biased region" description="Basic residues" evidence="1">
    <location>
        <begin position="369"/>
        <end position="379"/>
    </location>
</feature>
<protein>
    <submittedName>
        <fullName evidence="2">Uncharacterized protein</fullName>
    </submittedName>
</protein>
<dbReference type="AlphaFoldDB" id="A0AAV9UMC5"/>
<evidence type="ECO:0000256" key="1">
    <source>
        <dbReference type="SAM" id="MobiDB-lite"/>
    </source>
</evidence>
<feature type="compositionally biased region" description="Basic and acidic residues" evidence="1">
    <location>
        <begin position="49"/>
        <end position="59"/>
    </location>
</feature>
<dbReference type="EMBL" id="JAVHNS010000009">
    <property type="protein sequence ID" value="KAK6343417.1"/>
    <property type="molecule type" value="Genomic_DNA"/>
</dbReference>
<dbReference type="Proteomes" id="UP001373714">
    <property type="component" value="Unassembled WGS sequence"/>
</dbReference>
<feature type="region of interest" description="Disordered" evidence="1">
    <location>
        <begin position="49"/>
        <end position="71"/>
    </location>
</feature>
<organism evidence="2 3">
    <name type="scientific">Orbilia blumenaviensis</name>
    <dbReference type="NCBI Taxonomy" id="1796055"/>
    <lineage>
        <taxon>Eukaryota</taxon>
        <taxon>Fungi</taxon>
        <taxon>Dikarya</taxon>
        <taxon>Ascomycota</taxon>
        <taxon>Pezizomycotina</taxon>
        <taxon>Orbiliomycetes</taxon>
        <taxon>Orbiliales</taxon>
        <taxon>Orbiliaceae</taxon>
        <taxon>Orbilia</taxon>
    </lineage>
</organism>
<evidence type="ECO:0000313" key="2">
    <source>
        <dbReference type="EMBL" id="KAK6343417.1"/>
    </source>
</evidence>
<feature type="region of interest" description="Disordered" evidence="1">
    <location>
        <begin position="325"/>
        <end position="419"/>
    </location>
</feature>
<keyword evidence="3" id="KW-1185">Reference proteome</keyword>
<accession>A0AAV9UMC5</accession>
<evidence type="ECO:0000313" key="3">
    <source>
        <dbReference type="Proteomes" id="UP001373714"/>
    </source>
</evidence>
<sequence length="566" mass="63234">MARLPEDRRPGFNNNEFNGFQFFDSQLSGYPYSPQIDYYQLFNQAAYKAEDKPENKPENQNDNDNDNNESYGHTMISEALYPSMPPTISTPEDLDTTLDNYAFSDFGLDTDDGIDFNDPFTGFTAREPRFPGVTPSLGAMFIDEDPRSIYWDPIAPSSAMETPLPMGALPVMETLPTQNYIQSTPSTQPSATTVLPTESIDEDLTSPDWDPVFLLLPFLEAPPGGDLAPTTFGLANYNPTPASESSLGCSSPSTPGTGNQTMEQPLENVGFDMHTTADNIGIDPNGDQGFSYTDLFGNQSGQINPDFYANNTLPMPAPFPDAFQPETWPYASDAGNNINKQMNSIDQSTSPQKAKRQDTSRKTPDRQKMVKRPRGRPRIHPLPLDANGNPIQPPRRKTPLKSKAGPSQRGPKGASSKYNRTSPAQVIINHSDGQPLQNLSGRDEDLFITGLQKITSEPRATSLHVTTVNIEEVPHLKWHIYLLKKCFNYRFWREMAISYMGYWFVRATDGLWFVFSAQCEQFIIMKGDGEVLSIIREGKEPTGNFLNTRATIEMTVEQWKRELSNP</sequence>
<name>A0AAV9UMC5_9PEZI</name>
<reference evidence="2 3" key="1">
    <citation type="submission" date="2019-10" db="EMBL/GenBank/DDBJ databases">
        <authorList>
            <person name="Palmer J.M."/>
        </authorList>
    </citation>
    <scope>NUCLEOTIDE SEQUENCE [LARGE SCALE GENOMIC DNA]</scope>
    <source>
        <strain evidence="2 3">TWF730</strain>
    </source>
</reference>
<feature type="compositionally biased region" description="Polar residues" evidence="1">
    <location>
        <begin position="334"/>
        <end position="352"/>
    </location>
</feature>
<gene>
    <name evidence="2" type="ORF">TWF730_011006</name>
</gene>
<proteinExistence type="predicted"/>